<feature type="region of interest" description="Disordered" evidence="1">
    <location>
        <begin position="1"/>
        <end position="22"/>
    </location>
</feature>
<dbReference type="Proteomes" id="UP000815325">
    <property type="component" value="Unassembled WGS sequence"/>
</dbReference>
<protein>
    <recommendedName>
        <fullName evidence="4">Encoded protein</fullName>
    </recommendedName>
</protein>
<evidence type="ECO:0000313" key="2">
    <source>
        <dbReference type="EMBL" id="KAF5834891.1"/>
    </source>
</evidence>
<organism evidence="2 3">
    <name type="scientific">Dunaliella salina</name>
    <name type="common">Green alga</name>
    <name type="synonym">Protococcus salinus</name>
    <dbReference type="NCBI Taxonomy" id="3046"/>
    <lineage>
        <taxon>Eukaryota</taxon>
        <taxon>Viridiplantae</taxon>
        <taxon>Chlorophyta</taxon>
        <taxon>core chlorophytes</taxon>
        <taxon>Chlorophyceae</taxon>
        <taxon>CS clade</taxon>
        <taxon>Chlamydomonadales</taxon>
        <taxon>Dunaliellaceae</taxon>
        <taxon>Dunaliella</taxon>
    </lineage>
</organism>
<gene>
    <name evidence="2" type="ORF">DUNSADRAFT_8195</name>
</gene>
<evidence type="ECO:0008006" key="4">
    <source>
        <dbReference type="Google" id="ProtNLM"/>
    </source>
</evidence>
<evidence type="ECO:0000313" key="3">
    <source>
        <dbReference type="Proteomes" id="UP000815325"/>
    </source>
</evidence>
<reference evidence="2" key="1">
    <citation type="submission" date="2017-08" db="EMBL/GenBank/DDBJ databases">
        <authorList>
            <person name="Polle J.E."/>
            <person name="Barry K."/>
            <person name="Cushman J."/>
            <person name="Schmutz J."/>
            <person name="Tran D."/>
            <person name="Hathwaick L.T."/>
            <person name="Yim W.C."/>
            <person name="Jenkins J."/>
            <person name="Mckie-Krisberg Z.M."/>
            <person name="Prochnik S."/>
            <person name="Lindquist E."/>
            <person name="Dockter R.B."/>
            <person name="Adam C."/>
            <person name="Molina H."/>
            <person name="Bunkerborg J."/>
            <person name="Jin E."/>
            <person name="Buchheim M."/>
            <person name="Magnuson J."/>
        </authorList>
    </citation>
    <scope>NUCLEOTIDE SEQUENCE</scope>
    <source>
        <strain evidence="2">CCAP 19/18</strain>
    </source>
</reference>
<keyword evidence="3" id="KW-1185">Reference proteome</keyword>
<evidence type="ECO:0000256" key="1">
    <source>
        <dbReference type="SAM" id="MobiDB-lite"/>
    </source>
</evidence>
<accession>A0ABQ7GJV4</accession>
<name>A0ABQ7GJV4_DUNSA</name>
<proteinExistence type="predicted"/>
<dbReference type="EMBL" id="MU069733">
    <property type="protein sequence ID" value="KAF5834891.1"/>
    <property type="molecule type" value="Genomic_DNA"/>
</dbReference>
<comment type="caution">
    <text evidence="2">The sequence shown here is derived from an EMBL/GenBank/DDBJ whole genome shotgun (WGS) entry which is preliminary data.</text>
</comment>
<sequence>MVSRCCTVKKAEGSPRADAPSLESQPWATYFCICTSQIGLFWLQKQLLQLSGQHGQAQV</sequence>